<dbReference type="EMBL" id="KJ019071">
    <property type="protein sequence ID" value="AIX24385.1"/>
    <property type="molecule type" value="Genomic_DNA"/>
</dbReference>
<dbReference type="Proteomes" id="UP000033010">
    <property type="component" value="Segment"/>
</dbReference>
<keyword evidence="2" id="KW-1185">Reference proteome</keyword>
<gene>
    <name evidence="1" type="ORF">Syn7803US105_41</name>
</gene>
<dbReference type="OrthoDB" id="23547at10239"/>
<organism evidence="1 2">
    <name type="scientific">Synechococcus phage ACG-2014g</name>
    <dbReference type="NCBI Taxonomy" id="1493512"/>
    <lineage>
        <taxon>Viruses</taxon>
        <taxon>Duplodnaviria</taxon>
        <taxon>Heunggongvirae</taxon>
        <taxon>Uroviricota</taxon>
        <taxon>Caudoviricetes</taxon>
        <taxon>Pantevenvirales</taxon>
        <taxon>Kyanoviridae</taxon>
        <taxon>Macariavirus</taxon>
        <taxon>Macariavirus tuscon14g</taxon>
    </lineage>
</organism>
<proteinExistence type="predicted"/>
<evidence type="ECO:0000313" key="1">
    <source>
        <dbReference type="EMBL" id="AIX24385.1"/>
    </source>
</evidence>
<dbReference type="GeneID" id="24171671"/>
<dbReference type="RefSeq" id="YP_009133601.1">
    <property type="nucleotide sequence ID" value="NC_026924.1"/>
</dbReference>
<reference evidence="1 2" key="1">
    <citation type="submission" date="2013-12" db="EMBL/GenBank/DDBJ databases">
        <title>Ecological redundancy of diverse viral populations within a natural community.</title>
        <authorList>
            <person name="Gregory A.C."/>
            <person name="LaButti K."/>
            <person name="Copeland A."/>
            <person name="Woyke T."/>
            <person name="Sullivan M.B."/>
        </authorList>
    </citation>
    <scope>NUCLEOTIDE SEQUENCE [LARGE SCALE GENOMIC DNA]</scope>
    <source>
        <strain evidence="1">Syn7803US105</strain>
    </source>
</reference>
<evidence type="ECO:0000313" key="2">
    <source>
        <dbReference type="Proteomes" id="UP000033010"/>
    </source>
</evidence>
<sequence>MPQFTLICTDEDSTVTTKEFEATILEDVVDKTEDFLKGVGYCFEELHTQVYPIPEVESYEDDDLLHLYNQNDN</sequence>
<name>A0A0E3FDA4_9CAUD</name>
<dbReference type="KEGG" id="vg:24171671"/>
<accession>A0A0E3FDA4</accession>
<protein>
    <submittedName>
        <fullName evidence="1">Uncharacterized protein</fullName>
    </submittedName>
</protein>